<dbReference type="InterPro" id="IPR029064">
    <property type="entry name" value="Ribosomal_eL30-like_sf"/>
</dbReference>
<dbReference type="GO" id="GO:0006396">
    <property type="term" value="P:RNA processing"/>
    <property type="evidence" value="ECO:0007669"/>
    <property type="project" value="InterPro"/>
</dbReference>
<dbReference type="Gene3D" id="3.30.1330.30">
    <property type="match status" value="1"/>
</dbReference>
<dbReference type="KEGG" id="nsa:Nitsa_1133"/>
<dbReference type="GO" id="GO:0008173">
    <property type="term" value="F:RNA methyltransferase activity"/>
    <property type="evidence" value="ECO:0007669"/>
    <property type="project" value="InterPro"/>
</dbReference>
<proteinExistence type="predicted"/>
<dbReference type="PANTHER" id="PTHR46429">
    <property type="entry name" value="23S RRNA (GUANOSINE-2'-O-)-METHYLTRANSFERASE RLMB"/>
    <property type="match status" value="1"/>
</dbReference>
<dbReference type="InterPro" id="IPR029026">
    <property type="entry name" value="tRNA_m1G_MTases_N"/>
</dbReference>
<dbReference type="EMBL" id="CP002452">
    <property type="protein sequence ID" value="ADV46387.1"/>
    <property type="molecule type" value="Genomic_DNA"/>
</dbReference>
<evidence type="ECO:0000313" key="4">
    <source>
        <dbReference type="EMBL" id="ADV46387.1"/>
    </source>
</evidence>
<dbReference type="SMART" id="SM00967">
    <property type="entry name" value="SpoU_sub_bind"/>
    <property type="match status" value="1"/>
</dbReference>
<evidence type="ECO:0000256" key="1">
    <source>
        <dbReference type="ARBA" id="ARBA00022603"/>
    </source>
</evidence>
<evidence type="ECO:0000313" key="5">
    <source>
        <dbReference type="Proteomes" id="UP000008633"/>
    </source>
</evidence>
<evidence type="ECO:0000256" key="2">
    <source>
        <dbReference type="ARBA" id="ARBA00022679"/>
    </source>
</evidence>
<reference evidence="4 5" key="1">
    <citation type="journal article" date="2011" name="Stand. Genomic Sci.">
        <title>Complete genome sequence of Nitratifractor salsuginis type strain (E9I37-1).</title>
        <authorList>
            <person name="Anderson I."/>
            <person name="Sikorski J."/>
            <person name="Zeytun A."/>
            <person name="Nolan M."/>
            <person name="Lapidus A."/>
            <person name="Lucas S."/>
            <person name="Hammon N."/>
            <person name="Deshpande S."/>
            <person name="Cheng J.F."/>
            <person name="Tapia R."/>
            <person name="Han C."/>
            <person name="Goodwin L."/>
            <person name="Pitluck S."/>
            <person name="Liolios K."/>
            <person name="Pagani I."/>
            <person name="Ivanova N."/>
            <person name="Huntemann M."/>
            <person name="Mavromatis K."/>
            <person name="Ovchinikova G."/>
            <person name="Pati A."/>
            <person name="Chen A."/>
            <person name="Palaniappan K."/>
            <person name="Land M."/>
            <person name="Hauser L."/>
            <person name="Brambilla E.M."/>
            <person name="Ngatchou-Djao O.D."/>
            <person name="Rohde M."/>
            <person name="Tindall B.J."/>
            <person name="Goker M."/>
            <person name="Detter J.C."/>
            <person name="Woyke T."/>
            <person name="Bristow J."/>
            <person name="Eisen J.A."/>
            <person name="Markowitz V."/>
            <person name="Hugenholtz P."/>
            <person name="Klenk H.P."/>
            <person name="Kyrpides N.C."/>
        </authorList>
    </citation>
    <scope>NUCLEOTIDE SEQUENCE [LARGE SCALE GENOMIC DNA]</scope>
    <source>
        <strain evidence="5">DSM 16511 / JCM 12458 / E9I37-1</strain>
    </source>
</reference>
<gene>
    <name evidence="4" type="ordered locus">Nitsa_1133</name>
</gene>
<dbReference type="HOGENOM" id="CLU_021322_0_1_7"/>
<keyword evidence="2" id="KW-0808">Transferase</keyword>
<dbReference type="RefSeq" id="WP_013554078.1">
    <property type="nucleotide sequence ID" value="NC_014935.1"/>
</dbReference>
<name>E6WY13_NITSE</name>
<dbReference type="Proteomes" id="UP000008633">
    <property type="component" value="Chromosome"/>
</dbReference>
<dbReference type="InterPro" id="IPR001537">
    <property type="entry name" value="SpoU_MeTrfase"/>
</dbReference>
<dbReference type="GO" id="GO:0005829">
    <property type="term" value="C:cytosol"/>
    <property type="evidence" value="ECO:0007669"/>
    <property type="project" value="TreeGrafter"/>
</dbReference>
<dbReference type="CDD" id="cd18095">
    <property type="entry name" value="SpoU-like_rRNA-MTase"/>
    <property type="match status" value="1"/>
</dbReference>
<keyword evidence="5" id="KW-1185">Reference proteome</keyword>
<feature type="domain" description="RNA 2-O ribose methyltransferase substrate binding" evidence="3">
    <location>
        <begin position="30"/>
        <end position="108"/>
    </location>
</feature>
<dbReference type="STRING" id="749222.Nitsa_1133"/>
<dbReference type="PANTHER" id="PTHR46429:SF1">
    <property type="entry name" value="23S RRNA (GUANOSINE-2'-O-)-METHYLTRANSFERASE RLMB"/>
    <property type="match status" value="1"/>
</dbReference>
<dbReference type="AlphaFoldDB" id="E6WY13"/>
<protein>
    <submittedName>
        <fullName evidence="4">tRNA/rRNA methyltransferase (SpoU)</fullName>
    </submittedName>
</protein>
<organism evidence="4 5">
    <name type="scientific">Nitratifractor salsuginis (strain DSM 16511 / JCM 12458 / E9I37-1)</name>
    <dbReference type="NCBI Taxonomy" id="749222"/>
    <lineage>
        <taxon>Bacteria</taxon>
        <taxon>Pseudomonadati</taxon>
        <taxon>Campylobacterota</taxon>
        <taxon>Epsilonproteobacteria</taxon>
        <taxon>Campylobacterales</taxon>
        <taxon>Sulfurovaceae</taxon>
        <taxon>Nitratifractor</taxon>
    </lineage>
</organism>
<dbReference type="GO" id="GO:0003723">
    <property type="term" value="F:RNA binding"/>
    <property type="evidence" value="ECO:0007669"/>
    <property type="project" value="InterPro"/>
</dbReference>
<keyword evidence="1 4" id="KW-0489">Methyltransferase</keyword>
<dbReference type="SUPFAM" id="SSF55315">
    <property type="entry name" value="L30e-like"/>
    <property type="match status" value="1"/>
</dbReference>
<dbReference type="Pfam" id="PF00588">
    <property type="entry name" value="SpoU_methylase"/>
    <property type="match status" value="1"/>
</dbReference>
<dbReference type="GO" id="GO:0032259">
    <property type="term" value="P:methylation"/>
    <property type="evidence" value="ECO:0007669"/>
    <property type="project" value="UniProtKB-KW"/>
</dbReference>
<dbReference type="Gene3D" id="3.40.1280.10">
    <property type="match status" value="1"/>
</dbReference>
<dbReference type="InterPro" id="IPR013123">
    <property type="entry name" value="SpoU_subst-bd"/>
</dbReference>
<dbReference type="eggNOG" id="COG0566">
    <property type="taxonomic scope" value="Bacteria"/>
</dbReference>
<dbReference type="OrthoDB" id="9785673at2"/>
<accession>E6WY13</accession>
<reference evidence="5" key="2">
    <citation type="submission" date="2011-01" db="EMBL/GenBank/DDBJ databases">
        <title>The complete genome of Nitratifractor salsuginis DSM 16511.</title>
        <authorList>
            <consortium name="US DOE Joint Genome Institute (JGI-PGF)"/>
            <person name="Lucas S."/>
            <person name="Copeland A."/>
            <person name="Lapidus A."/>
            <person name="Bruce D."/>
            <person name="Goodwin L."/>
            <person name="Pitluck S."/>
            <person name="Kyrpides N."/>
            <person name="Mavromatis K."/>
            <person name="Ivanova N."/>
            <person name="Mikhailova N."/>
            <person name="Zeytun A."/>
            <person name="Detter J.C."/>
            <person name="Tapia R."/>
            <person name="Han C."/>
            <person name="Land M."/>
            <person name="Hauser L."/>
            <person name="Markowitz V."/>
            <person name="Cheng J.-F."/>
            <person name="Hugenholtz P."/>
            <person name="Woyke T."/>
            <person name="Wu D."/>
            <person name="Tindall B."/>
            <person name="Schuetze A."/>
            <person name="Brambilla E."/>
            <person name="Klenk H.-P."/>
            <person name="Eisen J.A."/>
        </authorList>
    </citation>
    <scope>NUCLEOTIDE SEQUENCE [LARGE SCALE GENOMIC DNA]</scope>
    <source>
        <strain evidence="5">DSM 16511 / JCM 12458 / E9I37-1</strain>
    </source>
</reference>
<dbReference type="InterPro" id="IPR004441">
    <property type="entry name" value="rRNA_MeTrfase_TrmH"/>
</dbReference>
<sequence>MAEKNSTHNAQRTTLVSYEEKKSFYEKVLTIYGRNPVLEALEDPSLQIHRLHLSESNKPSKQLDRMVALAKKRGIEIRTHEKKALSRISKNSRQDQGVALDVVLENLTTPDAFLNEHKRFRLIALDRVTNPQNVGMIIRSCAAGRIDGIVMSAKGNAPLVSPLTIKASAGTLFKIPIIRADSLLGTLRLFREAGAKLYTLDSHASTDYRKLDPTSREVFILGNESEGVSPEIAALSDERIAIPMNRGVESLNVAVTASLLAFCLPENSKS</sequence>
<dbReference type="Pfam" id="PF08032">
    <property type="entry name" value="SpoU_sub_bind"/>
    <property type="match status" value="1"/>
</dbReference>
<dbReference type="InterPro" id="IPR029028">
    <property type="entry name" value="Alpha/beta_knot_MTases"/>
</dbReference>
<evidence type="ECO:0000259" key="3">
    <source>
        <dbReference type="SMART" id="SM00967"/>
    </source>
</evidence>
<dbReference type="SUPFAM" id="SSF75217">
    <property type="entry name" value="alpha/beta knot"/>
    <property type="match status" value="1"/>
</dbReference>